<organism evidence="5 6">
    <name type="scientific">Amphritea atlantica</name>
    <dbReference type="NCBI Taxonomy" id="355243"/>
    <lineage>
        <taxon>Bacteria</taxon>
        <taxon>Pseudomonadati</taxon>
        <taxon>Pseudomonadota</taxon>
        <taxon>Gammaproteobacteria</taxon>
        <taxon>Oceanospirillales</taxon>
        <taxon>Oceanospirillaceae</taxon>
        <taxon>Amphritea</taxon>
    </lineage>
</organism>
<protein>
    <submittedName>
        <fullName evidence="5">Helix-turn-helix domain-containing protein</fullName>
    </submittedName>
</protein>
<proteinExistence type="predicted"/>
<dbReference type="Pfam" id="PF12833">
    <property type="entry name" value="HTH_18"/>
    <property type="match status" value="1"/>
</dbReference>
<evidence type="ECO:0000313" key="6">
    <source>
        <dbReference type="Proteomes" id="UP001059950"/>
    </source>
</evidence>
<dbReference type="PANTHER" id="PTHR43130:SF3">
    <property type="entry name" value="HTH-TYPE TRANSCRIPTIONAL REGULATOR RV1931C"/>
    <property type="match status" value="1"/>
</dbReference>
<keyword evidence="3" id="KW-0804">Transcription</keyword>
<dbReference type="Gene3D" id="3.40.50.880">
    <property type="match status" value="1"/>
</dbReference>
<evidence type="ECO:0000256" key="1">
    <source>
        <dbReference type="ARBA" id="ARBA00023015"/>
    </source>
</evidence>
<dbReference type="SUPFAM" id="SSF46689">
    <property type="entry name" value="Homeodomain-like"/>
    <property type="match status" value="2"/>
</dbReference>
<dbReference type="PROSITE" id="PS01124">
    <property type="entry name" value="HTH_ARAC_FAMILY_2"/>
    <property type="match status" value="1"/>
</dbReference>
<evidence type="ECO:0000259" key="4">
    <source>
        <dbReference type="PROSITE" id="PS01124"/>
    </source>
</evidence>
<dbReference type="InterPro" id="IPR009057">
    <property type="entry name" value="Homeodomain-like_sf"/>
</dbReference>
<keyword evidence="1" id="KW-0805">Transcription regulation</keyword>
<dbReference type="InterPro" id="IPR018060">
    <property type="entry name" value="HTH_AraC"/>
</dbReference>
<evidence type="ECO:0000256" key="2">
    <source>
        <dbReference type="ARBA" id="ARBA00023125"/>
    </source>
</evidence>
<dbReference type="SUPFAM" id="SSF52317">
    <property type="entry name" value="Class I glutamine amidotransferase-like"/>
    <property type="match status" value="1"/>
</dbReference>
<dbReference type="InterPro" id="IPR018062">
    <property type="entry name" value="HTH_AraC-typ_CS"/>
</dbReference>
<name>A0ABY5GS85_9GAMM</name>
<dbReference type="InterPro" id="IPR052158">
    <property type="entry name" value="INH-QAR"/>
</dbReference>
<dbReference type="InterPro" id="IPR029062">
    <property type="entry name" value="Class_I_gatase-like"/>
</dbReference>
<reference evidence="5" key="1">
    <citation type="submission" date="2021-04" db="EMBL/GenBank/DDBJ databases">
        <title>Oceanospirillales bacteria with DddD are important DMSP degraders in coastal seawater.</title>
        <authorList>
            <person name="Liu J."/>
        </authorList>
    </citation>
    <scope>NUCLEOTIDE SEQUENCE</scope>
    <source>
        <strain evidence="5">GY6</strain>
    </source>
</reference>
<dbReference type="Proteomes" id="UP001059950">
    <property type="component" value="Chromosome"/>
</dbReference>
<dbReference type="Gene3D" id="1.10.10.60">
    <property type="entry name" value="Homeodomain-like"/>
    <property type="match status" value="2"/>
</dbReference>
<dbReference type="CDD" id="cd03138">
    <property type="entry name" value="GATase1_AraC_2"/>
    <property type="match status" value="1"/>
</dbReference>
<evidence type="ECO:0000256" key="3">
    <source>
        <dbReference type="ARBA" id="ARBA00023163"/>
    </source>
</evidence>
<dbReference type="EMBL" id="CP073344">
    <property type="protein sequence ID" value="UTW02639.1"/>
    <property type="molecule type" value="Genomic_DNA"/>
</dbReference>
<dbReference type="Pfam" id="PF01965">
    <property type="entry name" value="DJ-1_PfpI"/>
    <property type="match status" value="1"/>
</dbReference>
<feature type="domain" description="HTH araC/xylS-type" evidence="4">
    <location>
        <begin position="225"/>
        <end position="323"/>
    </location>
</feature>
<dbReference type="PANTHER" id="PTHR43130">
    <property type="entry name" value="ARAC-FAMILY TRANSCRIPTIONAL REGULATOR"/>
    <property type="match status" value="1"/>
</dbReference>
<evidence type="ECO:0000313" key="5">
    <source>
        <dbReference type="EMBL" id="UTW02639.1"/>
    </source>
</evidence>
<keyword evidence="2" id="KW-0238">DNA-binding</keyword>
<sequence>MKHISILIIQYPGAMQSAIVGLHELFDMATRLSRERQAGLQFDIQVLHSSELNGDPAEGSDSACCTGDVDKSSVTAVPQVIILPPCLVGSFYTNGQPELSHWLKVMHGAGALLCSVCAGAFLLAQTGLLNQRPATTHWILAEELAARFPEVRVDDTKILINDGDLMTAGGLMAWLDLGLELVAQFGTPALMRQLGKQLVVDTAPRQQRYYRCFMPPFDHGDRVILKSQHYLQNHSQHPVTVKQLASDCHLTERTFLRRFFRATGYKPKEYIQQLRISKACEALEGSADSIEVISLNAGYEDVSAFRKVFIKITGLTPREFRGRFGAEA</sequence>
<dbReference type="SMART" id="SM00342">
    <property type="entry name" value="HTH_ARAC"/>
    <property type="match status" value="1"/>
</dbReference>
<gene>
    <name evidence="5" type="ORF">KDX31_14965</name>
</gene>
<dbReference type="InterPro" id="IPR002818">
    <property type="entry name" value="DJ-1/PfpI"/>
</dbReference>
<accession>A0ABY5GS85</accession>
<dbReference type="PROSITE" id="PS00041">
    <property type="entry name" value="HTH_ARAC_FAMILY_1"/>
    <property type="match status" value="1"/>
</dbReference>
<keyword evidence="6" id="KW-1185">Reference proteome</keyword>